<evidence type="ECO:0000313" key="5">
    <source>
        <dbReference type="EMBL" id="HGT98604.1"/>
    </source>
</evidence>
<keyword evidence="2" id="KW-0235">DNA replication</keyword>
<dbReference type="Gene3D" id="3.90.920.10">
    <property type="entry name" value="DNA primase, PRIM domain"/>
    <property type="match status" value="1"/>
</dbReference>
<dbReference type="AlphaFoldDB" id="A0A7J3MYJ0"/>
<dbReference type="Pfam" id="PF01896">
    <property type="entry name" value="DNA_primase_S"/>
    <property type="match status" value="1"/>
</dbReference>
<organism evidence="5">
    <name type="scientific">Ignisphaera aggregans</name>
    <dbReference type="NCBI Taxonomy" id="334771"/>
    <lineage>
        <taxon>Archaea</taxon>
        <taxon>Thermoproteota</taxon>
        <taxon>Thermoprotei</taxon>
        <taxon>Desulfurococcales</taxon>
        <taxon>Desulfurococcaceae</taxon>
        <taxon>Ignisphaera</taxon>
    </lineage>
</organism>
<keyword evidence="2" id="KW-0808">Transferase</keyword>
<evidence type="ECO:0000313" key="4">
    <source>
        <dbReference type="EMBL" id="HFQ79416.1"/>
    </source>
</evidence>
<proteinExistence type="inferred from homology"/>
<dbReference type="InterPro" id="IPR002755">
    <property type="entry name" value="DNA_primase_S"/>
</dbReference>
<comment type="similarity">
    <text evidence="1 2">Belongs to the eukaryotic-type primase small subunit family.</text>
</comment>
<sequence>MDEKKWLGSDLVFDIDANEISECQESGKYVQMKFCRKCGFYIQQLDVKSCPQCGEELSKFEHIEPECINIAKEHVAKLIDILENDLGFTKIITTFSGHRGFHVIVELGEPYSYMSPDERREIVSYIKVDDYQLKAFIDQIIKKSKKYVVLPPRVTDGGIRRRIARYLANYVDEEIREFIMGSKSVLNFEVAQKVYEYLIQHLNDVAKAISVCIDAKVTIDITHLIRVSNSVNGKTGWRVIQINNADVYAFELSPHNLSASDVKLKIRFLTSIPRVTVIDEEFSFKKGEEASLEYPYASYFVYKGLASIVNVVR</sequence>
<evidence type="ECO:0000256" key="1">
    <source>
        <dbReference type="ARBA" id="ARBA00009762"/>
    </source>
</evidence>
<dbReference type="GO" id="GO:0003899">
    <property type="term" value="F:DNA-directed RNA polymerase activity"/>
    <property type="evidence" value="ECO:0007669"/>
    <property type="project" value="InterPro"/>
</dbReference>
<dbReference type="EMBL" id="DTDH01000130">
    <property type="protein sequence ID" value="HGT98604.1"/>
    <property type="molecule type" value="Genomic_DNA"/>
</dbReference>
<accession>A0A7J3MYJ0</accession>
<reference evidence="5" key="1">
    <citation type="journal article" date="2020" name="mSystems">
        <title>Genome- and Community-Level Interaction Insights into Carbon Utilization and Element Cycling Functions of Hydrothermarchaeota in Hydrothermal Sediment.</title>
        <authorList>
            <person name="Zhou Z."/>
            <person name="Liu Y."/>
            <person name="Xu W."/>
            <person name="Pan J."/>
            <person name="Luo Z.H."/>
            <person name="Li M."/>
        </authorList>
    </citation>
    <scope>NUCLEOTIDE SEQUENCE [LARGE SCALE GENOMIC DNA]</scope>
    <source>
        <strain evidence="4">SpSt-629</strain>
        <strain evidence="5">SpSt-688</strain>
    </source>
</reference>
<keyword evidence="2" id="KW-0804">Transcription</keyword>
<dbReference type="SUPFAM" id="SSF56747">
    <property type="entry name" value="Prim-pol domain"/>
    <property type="match status" value="1"/>
</dbReference>
<dbReference type="EMBL" id="DTAU01000132">
    <property type="protein sequence ID" value="HFQ79416.1"/>
    <property type="molecule type" value="Genomic_DNA"/>
</dbReference>
<dbReference type="GO" id="GO:1990077">
    <property type="term" value="C:primosome complex"/>
    <property type="evidence" value="ECO:0007669"/>
    <property type="project" value="UniProtKB-KW"/>
</dbReference>
<dbReference type="EC" id="2.7.7.-" evidence="2"/>
<gene>
    <name evidence="4" type="ORF">ENT99_06965</name>
    <name evidence="5" type="ORF">ENU64_04160</name>
</gene>
<protein>
    <recommendedName>
        <fullName evidence="2">DNA primase</fullName>
        <ecNumber evidence="2">2.7.7.-</ecNumber>
    </recommendedName>
</protein>
<keyword evidence="2" id="KW-0639">Primosome</keyword>
<comment type="caution">
    <text evidence="5">The sequence shown here is derived from an EMBL/GenBank/DDBJ whole genome shotgun (WGS) entry which is preliminary data.</text>
</comment>
<evidence type="ECO:0000256" key="2">
    <source>
        <dbReference type="RuleBase" id="RU003514"/>
    </source>
</evidence>
<evidence type="ECO:0000256" key="3">
    <source>
        <dbReference type="RuleBase" id="RU004224"/>
    </source>
</evidence>
<name>A0A7J3MYJ0_9CREN</name>
<comment type="function">
    <text evidence="3">RNA polymerase that catalyzes the synthesis of short RNA molecules used as primers for DNA polymerase during DNA replication.</text>
</comment>
<dbReference type="GO" id="GO:0006269">
    <property type="term" value="P:DNA replication, synthesis of primer"/>
    <property type="evidence" value="ECO:0007669"/>
    <property type="project" value="UniProtKB-KW"/>
</dbReference>
<dbReference type="GO" id="GO:0000428">
    <property type="term" value="C:DNA-directed RNA polymerase complex"/>
    <property type="evidence" value="ECO:0007669"/>
    <property type="project" value="UniProtKB-KW"/>
</dbReference>
<dbReference type="PANTHER" id="PTHR10536">
    <property type="entry name" value="DNA PRIMASE SMALL SUBUNIT"/>
    <property type="match status" value="1"/>
</dbReference>
<keyword evidence="2" id="KW-0240">DNA-directed RNA polymerase</keyword>